<dbReference type="InterPro" id="IPR005024">
    <property type="entry name" value="Snf7_fam"/>
</dbReference>
<dbReference type="Gene3D" id="6.10.140.1230">
    <property type="match status" value="1"/>
</dbReference>
<accession>A0A0F6PWZ0</accession>
<dbReference type="EMBL" id="KP869583">
    <property type="protein sequence ID" value="AKC94856.1"/>
    <property type="molecule type" value="Genomic_DNA"/>
</dbReference>
<dbReference type="GO" id="GO:0006900">
    <property type="term" value="P:vesicle budding from membrane"/>
    <property type="evidence" value="ECO:0007669"/>
    <property type="project" value="TreeGrafter"/>
</dbReference>
<proteinExistence type="predicted"/>
<dbReference type="Pfam" id="PF03357">
    <property type="entry name" value="Snf7"/>
    <property type="match status" value="1"/>
</dbReference>
<evidence type="ECO:0000313" key="2">
    <source>
        <dbReference type="EMBL" id="AKC94856.1"/>
    </source>
</evidence>
<dbReference type="AlphaFoldDB" id="A0A0F6PWZ0"/>
<organism evidence="2">
    <name type="scientific">uncultured organism</name>
    <dbReference type="NCBI Taxonomy" id="155900"/>
    <lineage>
        <taxon>unclassified sequences</taxon>
        <taxon>environmental samples</taxon>
    </lineage>
</organism>
<name>A0A0F6PWZ0_9ZZZZ</name>
<dbReference type="PANTHER" id="PTHR22761">
    <property type="entry name" value="CHARGED MULTIVESICULAR BODY PROTEIN"/>
    <property type="match status" value="1"/>
</dbReference>
<protein>
    <submittedName>
        <fullName evidence="2">Putative Vps20/32/60-like protein</fullName>
    </submittedName>
</protein>
<feature type="region of interest" description="Disordered" evidence="1">
    <location>
        <begin position="175"/>
        <end position="213"/>
    </location>
</feature>
<sequence length="231" mass="26079">MGIKGWLFGNKDRKPPETIAALRGVINRYIIRTRGLRRQSDEQRALARDMMQDGNKVAARQALLRRSLYMKELNNTYNKTMNIQRVIDAIRSGQDNIVMAGALKQADDVIRVSLRDAAPERIEEIMMSVEDSIEQVSDTDEILSDTSMSESGLGEDELTALDSQLEALEAEQLLEEKGELPTHAVRTPPIRSSTSRTQPKIPDKIEEEEISDEELKREIEAIKKTLGDQTD</sequence>
<evidence type="ECO:0000256" key="1">
    <source>
        <dbReference type="SAM" id="MobiDB-lite"/>
    </source>
</evidence>
<reference evidence="2" key="1">
    <citation type="journal article" date="2015" name="Nature">
        <title>Complex archaea that bridge the gap between prokaryotes and eukaryotes.</title>
        <authorList>
            <person name="Spang A."/>
            <person name="Saw J.H."/>
            <person name="Jorgensen S.L."/>
            <person name="Zaremba-Niedzwiedzka K."/>
            <person name="Martijn J."/>
            <person name="Lind A.E."/>
            <person name="van Eijk R."/>
            <person name="Schleper C."/>
            <person name="Guy L."/>
            <person name="Ettema T.J."/>
        </authorList>
    </citation>
    <scope>NUCLEOTIDE SEQUENCE</scope>
</reference>